<keyword evidence="1" id="KW-0479">Metal-binding</keyword>
<evidence type="ECO:0000256" key="1">
    <source>
        <dbReference type="ARBA" id="ARBA00022723"/>
    </source>
</evidence>
<reference evidence="11 12" key="1">
    <citation type="journal article" date="2016" name="Mol. Biol. Evol.">
        <title>Comparative Genomics of Early-Diverging Mushroom-Forming Fungi Provides Insights into the Origins of Lignocellulose Decay Capabilities.</title>
        <authorList>
            <person name="Nagy L.G."/>
            <person name="Riley R."/>
            <person name="Tritt A."/>
            <person name="Adam C."/>
            <person name="Daum C."/>
            <person name="Floudas D."/>
            <person name="Sun H."/>
            <person name="Yadav J.S."/>
            <person name="Pangilinan J."/>
            <person name="Larsson K.H."/>
            <person name="Matsuura K."/>
            <person name="Barry K."/>
            <person name="Labutti K."/>
            <person name="Kuo R."/>
            <person name="Ohm R.A."/>
            <person name="Bhattacharya S.S."/>
            <person name="Shirouzu T."/>
            <person name="Yoshinaga Y."/>
            <person name="Martin F.M."/>
            <person name="Grigoriev I.V."/>
            <person name="Hibbett D.S."/>
        </authorList>
    </citation>
    <scope>NUCLEOTIDE SEQUENCE [LARGE SCALE GENOMIC DNA]</scope>
    <source>
        <strain evidence="11 12">TUFC12733</strain>
    </source>
</reference>
<dbReference type="AlphaFoldDB" id="A0A167LMK4"/>
<keyword evidence="2" id="KW-0677">Repeat</keyword>
<keyword evidence="4" id="KW-0862">Zinc</keyword>
<dbReference type="SUPFAM" id="SSF57667">
    <property type="entry name" value="beta-beta-alpha zinc fingers"/>
    <property type="match status" value="1"/>
</dbReference>
<dbReference type="Gene3D" id="3.30.160.60">
    <property type="entry name" value="Classic Zinc Finger"/>
    <property type="match status" value="3"/>
</dbReference>
<dbReference type="SMART" id="SM00355">
    <property type="entry name" value="ZnF_C2H2"/>
    <property type="match status" value="2"/>
</dbReference>
<keyword evidence="3 8" id="KW-0863">Zinc-finger</keyword>
<dbReference type="GO" id="GO:0000978">
    <property type="term" value="F:RNA polymerase II cis-regulatory region sequence-specific DNA binding"/>
    <property type="evidence" value="ECO:0007669"/>
    <property type="project" value="TreeGrafter"/>
</dbReference>
<feature type="region of interest" description="Disordered" evidence="9">
    <location>
        <begin position="331"/>
        <end position="442"/>
    </location>
</feature>
<keyword evidence="12" id="KW-1185">Reference proteome</keyword>
<feature type="region of interest" description="Disordered" evidence="9">
    <location>
        <begin position="213"/>
        <end position="260"/>
    </location>
</feature>
<dbReference type="InterPro" id="IPR013087">
    <property type="entry name" value="Znf_C2H2_type"/>
</dbReference>
<evidence type="ECO:0000256" key="2">
    <source>
        <dbReference type="ARBA" id="ARBA00022737"/>
    </source>
</evidence>
<evidence type="ECO:0000256" key="4">
    <source>
        <dbReference type="ARBA" id="ARBA00022833"/>
    </source>
</evidence>
<feature type="compositionally biased region" description="Low complexity" evidence="9">
    <location>
        <begin position="431"/>
        <end position="440"/>
    </location>
</feature>
<dbReference type="PROSITE" id="PS50157">
    <property type="entry name" value="ZINC_FINGER_C2H2_2"/>
    <property type="match status" value="2"/>
</dbReference>
<dbReference type="Proteomes" id="UP000076738">
    <property type="component" value="Unassembled WGS sequence"/>
</dbReference>
<feature type="domain" description="C2H2-type" evidence="10">
    <location>
        <begin position="623"/>
        <end position="650"/>
    </location>
</feature>
<feature type="domain" description="C2H2-type" evidence="10">
    <location>
        <begin position="651"/>
        <end position="681"/>
    </location>
</feature>
<name>A0A167LMK4_CALVF</name>
<feature type="compositionally biased region" description="Acidic residues" evidence="9">
    <location>
        <begin position="565"/>
        <end position="586"/>
    </location>
</feature>
<evidence type="ECO:0000256" key="9">
    <source>
        <dbReference type="SAM" id="MobiDB-lite"/>
    </source>
</evidence>
<dbReference type="PANTHER" id="PTHR24388:SF104">
    <property type="entry name" value="AT-RICH BINDING PROTEIN-RELATED"/>
    <property type="match status" value="1"/>
</dbReference>
<dbReference type="Pfam" id="PF00096">
    <property type="entry name" value="zf-C2H2"/>
    <property type="match status" value="1"/>
</dbReference>
<evidence type="ECO:0000256" key="8">
    <source>
        <dbReference type="PROSITE-ProRule" id="PRU00042"/>
    </source>
</evidence>
<feature type="region of interest" description="Disordered" evidence="9">
    <location>
        <begin position="274"/>
        <end position="296"/>
    </location>
</feature>
<feature type="compositionally biased region" description="Basic residues" evidence="9">
    <location>
        <begin position="516"/>
        <end position="526"/>
    </location>
</feature>
<feature type="compositionally biased region" description="Low complexity" evidence="9">
    <location>
        <begin position="237"/>
        <end position="252"/>
    </location>
</feature>
<dbReference type="EMBL" id="KV417287">
    <property type="protein sequence ID" value="KZO95851.1"/>
    <property type="molecule type" value="Genomic_DNA"/>
</dbReference>
<evidence type="ECO:0000256" key="6">
    <source>
        <dbReference type="ARBA" id="ARBA00023163"/>
    </source>
</evidence>
<keyword evidence="7" id="KW-0539">Nucleus</keyword>
<evidence type="ECO:0000313" key="11">
    <source>
        <dbReference type="EMBL" id="KZO95851.1"/>
    </source>
</evidence>
<feature type="compositionally biased region" description="Pro residues" evidence="9">
    <location>
        <begin position="471"/>
        <end position="491"/>
    </location>
</feature>
<evidence type="ECO:0000256" key="3">
    <source>
        <dbReference type="ARBA" id="ARBA00022771"/>
    </source>
</evidence>
<evidence type="ECO:0000313" key="12">
    <source>
        <dbReference type="Proteomes" id="UP000076738"/>
    </source>
</evidence>
<feature type="region of interest" description="Disordered" evidence="9">
    <location>
        <begin position="176"/>
        <end position="198"/>
    </location>
</feature>
<dbReference type="GO" id="GO:0000981">
    <property type="term" value="F:DNA-binding transcription factor activity, RNA polymerase II-specific"/>
    <property type="evidence" value="ECO:0007669"/>
    <property type="project" value="TreeGrafter"/>
</dbReference>
<organism evidence="11 12">
    <name type="scientific">Calocera viscosa (strain TUFC12733)</name>
    <dbReference type="NCBI Taxonomy" id="1330018"/>
    <lineage>
        <taxon>Eukaryota</taxon>
        <taxon>Fungi</taxon>
        <taxon>Dikarya</taxon>
        <taxon>Basidiomycota</taxon>
        <taxon>Agaricomycotina</taxon>
        <taxon>Dacrymycetes</taxon>
        <taxon>Dacrymycetales</taxon>
        <taxon>Dacrymycetaceae</taxon>
        <taxon>Calocera</taxon>
    </lineage>
</organism>
<dbReference type="STRING" id="1330018.A0A167LMK4"/>
<evidence type="ECO:0000259" key="10">
    <source>
        <dbReference type="PROSITE" id="PS50157"/>
    </source>
</evidence>
<keyword evidence="5" id="KW-0805">Transcription regulation</keyword>
<accession>A0A167LMK4</accession>
<evidence type="ECO:0000256" key="5">
    <source>
        <dbReference type="ARBA" id="ARBA00023015"/>
    </source>
</evidence>
<gene>
    <name evidence="11" type="ORF">CALVIDRAFT_527942</name>
</gene>
<feature type="compositionally biased region" description="Polar residues" evidence="9">
    <location>
        <begin position="367"/>
        <end position="386"/>
    </location>
</feature>
<feature type="region of interest" description="Disordered" evidence="9">
    <location>
        <begin position="1"/>
        <end position="38"/>
    </location>
</feature>
<dbReference type="InterPro" id="IPR050527">
    <property type="entry name" value="Snail/Krueppel_Znf"/>
</dbReference>
<protein>
    <recommendedName>
        <fullName evidence="10">C2H2-type domain-containing protein</fullName>
    </recommendedName>
</protein>
<dbReference type="GO" id="GO:0008270">
    <property type="term" value="F:zinc ion binding"/>
    <property type="evidence" value="ECO:0007669"/>
    <property type="project" value="UniProtKB-KW"/>
</dbReference>
<dbReference type="PROSITE" id="PS00028">
    <property type="entry name" value="ZINC_FINGER_C2H2_1"/>
    <property type="match status" value="2"/>
</dbReference>
<keyword evidence="6" id="KW-0804">Transcription</keyword>
<sequence>MQTQTHPQPPQLSSSGAHQHTHTHTHSSRSSTPAGVQRIRSVTPSAALRPSPPAFGISHVNASAMPAQGIPRDDTLRANLMELSRQAGNLLSQLSPTKHSAGEKAMLNGMNQHQQHQQQHQQMAQYPAIPNVVVNADGSPHKHMMAYRGAVDPELMGEYSELGLALSPSIMVAVSGSREGSGSPLGREKRVPPPLDLGRANKYDTFRNLRYMAAPPQAPPPHMHHPQHPNDSRTDLKYYSSSSSLPSPADSAFTTSPPITPASAQLGQIFTGYPGSSPLVTAPPITGPHGHHPSQEVNHDLASALAAAHMSHSPVHTHHQNPHAFSLAQFDDQDSSGASAPPSAPVPPLHMFSSQQQQHDGGIPFPSSATSGRHSPASYDSGSPYLQQPAPGSESEVDYLALMYPSPPPTAGQFGQPMPQFVEPHWTVGMGDPSSDDGPGYVPQPGLEHFLSQQDPTGFYQNNAFGISLPGGPPNYPPPVPQGHMPVPPSPGKRKLRRPTSAASLGGGDRKVSTRGLKKMRSRKFSKTGGLESDVKGGDVPPVPPLPHGLRPRNRGISYSQPGSDIDDMDMDMSDDDGSSEQGDDMYDEADAEREAQQALLNIDLSDKYTELGGASASGQRRFKCLMCGKTFPRKSAILSHVQMHLDIRPFACTWPGCKMKFVRNHDLGRHVRSRHTRQKPFVCECGQGFSRGDALSRHQQRNICIGGISNRS</sequence>
<proteinExistence type="predicted"/>
<evidence type="ECO:0000256" key="7">
    <source>
        <dbReference type="ARBA" id="ARBA00023242"/>
    </source>
</evidence>
<dbReference type="PANTHER" id="PTHR24388">
    <property type="entry name" value="ZINC FINGER PROTEIN"/>
    <property type="match status" value="1"/>
</dbReference>
<feature type="region of interest" description="Disordered" evidence="9">
    <location>
        <begin position="468"/>
        <end position="586"/>
    </location>
</feature>
<dbReference type="OrthoDB" id="8117402at2759"/>
<dbReference type="InterPro" id="IPR036236">
    <property type="entry name" value="Znf_C2H2_sf"/>
</dbReference>
<dbReference type="FunFam" id="3.30.160.60:FF:000032">
    <property type="entry name" value="Krueppel-like factor 4"/>
    <property type="match status" value="1"/>
</dbReference>